<evidence type="ECO:0000256" key="2">
    <source>
        <dbReference type="SAM" id="Phobius"/>
    </source>
</evidence>
<evidence type="ECO:0000313" key="3">
    <source>
        <dbReference type="EMBL" id="GMI34399.1"/>
    </source>
</evidence>
<reference evidence="4" key="1">
    <citation type="journal article" date="2023" name="Commun. Biol.">
        <title>Genome analysis of Parmales, the sister group of diatoms, reveals the evolutionary specialization of diatoms from phago-mixotrophs to photoautotrophs.</title>
        <authorList>
            <person name="Ban H."/>
            <person name="Sato S."/>
            <person name="Yoshikawa S."/>
            <person name="Yamada K."/>
            <person name="Nakamura Y."/>
            <person name="Ichinomiya M."/>
            <person name="Sato N."/>
            <person name="Blanc-Mathieu R."/>
            <person name="Endo H."/>
            <person name="Kuwata A."/>
            <person name="Ogata H."/>
        </authorList>
    </citation>
    <scope>NUCLEOTIDE SEQUENCE [LARGE SCALE GENOMIC DNA]</scope>
</reference>
<keyword evidence="2" id="KW-1133">Transmembrane helix</keyword>
<name>A0A9W7G6K0_9STRA</name>
<evidence type="ECO:0000256" key="1">
    <source>
        <dbReference type="SAM" id="MobiDB-lite"/>
    </source>
</evidence>
<proteinExistence type="predicted"/>
<protein>
    <submittedName>
        <fullName evidence="3">Uncharacterized protein</fullName>
    </submittedName>
</protein>
<dbReference type="AlphaFoldDB" id="A0A9W7G6K0"/>
<dbReference type="Proteomes" id="UP001165065">
    <property type="component" value="Unassembled WGS sequence"/>
</dbReference>
<gene>
    <name evidence="3" type="ORF">TrCOL_g7121</name>
</gene>
<keyword evidence="2" id="KW-0472">Membrane</keyword>
<sequence length="274" mass="29113">MNDNKEKTVLGVKGVTGGGLRSGKLGKKYWEEEEVPGWKRHEMRMAEERYKAAGARAREKLGGEGGGGGRGGKGGGDEEGRGGGTRKRMKKRLGQRVWVPGAMMGIGAAVLMKVVVGVRCGIGEGGLLWDGGWGVGEDEEEFRAWWGRLGSEEVEWALDGMKRMLVLDLCVLAVVGRALEKVTKGKIGNTGRKLILAAGIVRSAEMVAWYLGGTGVTGAKGGAAIKRVEQDIGRLLWIMKWGKMGKLVLGLIGVLLLVVGAAMTEGGNGNKKNK</sequence>
<feature type="transmembrane region" description="Helical" evidence="2">
    <location>
        <begin position="244"/>
        <end position="264"/>
    </location>
</feature>
<accession>A0A9W7G6K0</accession>
<comment type="caution">
    <text evidence="3">The sequence shown here is derived from an EMBL/GenBank/DDBJ whole genome shotgun (WGS) entry which is preliminary data.</text>
</comment>
<feature type="transmembrane region" description="Helical" evidence="2">
    <location>
        <begin position="97"/>
        <end position="118"/>
    </location>
</feature>
<dbReference type="EMBL" id="BRYA01000861">
    <property type="protein sequence ID" value="GMI34399.1"/>
    <property type="molecule type" value="Genomic_DNA"/>
</dbReference>
<feature type="region of interest" description="Disordered" evidence="1">
    <location>
        <begin position="55"/>
        <end position="89"/>
    </location>
</feature>
<feature type="compositionally biased region" description="Gly residues" evidence="1">
    <location>
        <begin position="63"/>
        <end position="74"/>
    </location>
</feature>
<organism evidence="3 4">
    <name type="scientific">Triparma columacea</name>
    <dbReference type="NCBI Taxonomy" id="722753"/>
    <lineage>
        <taxon>Eukaryota</taxon>
        <taxon>Sar</taxon>
        <taxon>Stramenopiles</taxon>
        <taxon>Ochrophyta</taxon>
        <taxon>Bolidophyceae</taxon>
        <taxon>Parmales</taxon>
        <taxon>Triparmaceae</taxon>
        <taxon>Triparma</taxon>
    </lineage>
</organism>
<keyword evidence="4" id="KW-1185">Reference proteome</keyword>
<evidence type="ECO:0000313" key="4">
    <source>
        <dbReference type="Proteomes" id="UP001165065"/>
    </source>
</evidence>
<keyword evidence="2" id="KW-0812">Transmembrane</keyword>